<evidence type="ECO:0000313" key="2">
    <source>
        <dbReference type="EMBL" id="MBK6089387.1"/>
    </source>
</evidence>
<dbReference type="AlphaFoldDB" id="A0A935C461"/>
<dbReference type="Proteomes" id="UP000633365">
    <property type="component" value="Unassembled WGS sequence"/>
</dbReference>
<reference evidence="2" key="1">
    <citation type="submission" date="2021-01" db="EMBL/GenBank/DDBJ databases">
        <title>Genome public.</title>
        <authorList>
            <person name="Liu C."/>
            <person name="Sun Q."/>
        </authorList>
    </citation>
    <scope>NUCLEOTIDE SEQUENCE</scope>
    <source>
        <strain evidence="2">M6</strain>
    </source>
</reference>
<gene>
    <name evidence="2" type="ORF">JKK62_12170</name>
</gene>
<evidence type="ECO:0000256" key="1">
    <source>
        <dbReference type="SAM" id="MobiDB-lite"/>
    </source>
</evidence>
<protein>
    <submittedName>
        <fullName evidence="2">Uncharacterized protein</fullName>
    </submittedName>
</protein>
<name>A0A935C461_9FIRM</name>
<feature type="region of interest" description="Disordered" evidence="1">
    <location>
        <begin position="1"/>
        <end position="41"/>
    </location>
</feature>
<dbReference type="RefSeq" id="WP_201428118.1">
    <property type="nucleotide sequence ID" value="NZ_JAEQMG010000129.1"/>
</dbReference>
<sequence>MTEWTSEGEQKRGRSGSGRRTADERTEDGRAKDGHDADERTAAVLLPCKAARIVCETEQDFP</sequence>
<evidence type="ECO:0000313" key="3">
    <source>
        <dbReference type="Proteomes" id="UP000633365"/>
    </source>
</evidence>
<organism evidence="2 3">
    <name type="scientific">Ruminococcus difficilis</name>
    <dbReference type="NCBI Taxonomy" id="2763069"/>
    <lineage>
        <taxon>Bacteria</taxon>
        <taxon>Bacillati</taxon>
        <taxon>Bacillota</taxon>
        <taxon>Clostridia</taxon>
        <taxon>Eubacteriales</taxon>
        <taxon>Oscillospiraceae</taxon>
        <taxon>Ruminococcus</taxon>
    </lineage>
</organism>
<proteinExistence type="predicted"/>
<keyword evidence="3" id="KW-1185">Reference proteome</keyword>
<comment type="caution">
    <text evidence="2">The sequence shown here is derived from an EMBL/GenBank/DDBJ whole genome shotgun (WGS) entry which is preliminary data.</text>
</comment>
<accession>A0A935C461</accession>
<dbReference type="EMBL" id="JAEQMG010000129">
    <property type="protein sequence ID" value="MBK6089387.1"/>
    <property type="molecule type" value="Genomic_DNA"/>
</dbReference>
<feature type="compositionally biased region" description="Basic and acidic residues" evidence="1">
    <location>
        <begin position="20"/>
        <end position="41"/>
    </location>
</feature>